<keyword evidence="1" id="KW-0067">ATP-binding</keyword>
<keyword evidence="2" id="KW-1185">Reference proteome</keyword>
<accession>A0ACC1KU63</accession>
<evidence type="ECO:0000313" key="1">
    <source>
        <dbReference type="EMBL" id="KAJ2795025.1"/>
    </source>
</evidence>
<dbReference type="EC" id="3.6.4.12" evidence="1"/>
<keyword evidence="1" id="KW-0547">Nucleotide-binding</keyword>
<gene>
    <name evidence="1" type="primary">HFM1</name>
    <name evidence="1" type="ORF">H4R21_005276</name>
</gene>
<protein>
    <submittedName>
        <fullName evidence="1">ATP-dependent DNA helicase MER3</fullName>
        <ecNumber evidence="1">3.6.4.12</ecNumber>
    </submittedName>
</protein>
<comment type="caution">
    <text evidence="1">The sequence shown here is derived from an EMBL/GenBank/DDBJ whole genome shotgun (WGS) entry which is preliminary data.</text>
</comment>
<dbReference type="EMBL" id="JANBUN010002301">
    <property type="protein sequence ID" value="KAJ2795025.1"/>
    <property type="molecule type" value="Genomic_DNA"/>
</dbReference>
<keyword evidence="1" id="KW-0378">Hydrolase</keyword>
<proteinExistence type="predicted"/>
<organism evidence="1 2">
    <name type="scientific">Coemansia helicoidea</name>
    <dbReference type="NCBI Taxonomy" id="1286919"/>
    <lineage>
        <taxon>Eukaryota</taxon>
        <taxon>Fungi</taxon>
        <taxon>Fungi incertae sedis</taxon>
        <taxon>Zoopagomycota</taxon>
        <taxon>Kickxellomycotina</taxon>
        <taxon>Kickxellomycetes</taxon>
        <taxon>Kickxellales</taxon>
        <taxon>Kickxellaceae</taxon>
        <taxon>Coemansia</taxon>
    </lineage>
</organism>
<name>A0ACC1KU63_9FUNG</name>
<evidence type="ECO:0000313" key="2">
    <source>
        <dbReference type="Proteomes" id="UP001140087"/>
    </source>
</evidence>
<dbReference type="Proteomes" id="UP001140087">
    <property type="component" value="Unassembled WGS sequence"/>
</dbReference>
<reference evidence="1" key="1">
    <citation type="submission" date="2022-07" db="EMBL/GenBank/DDBJ databases">
        <title>Phylogenomic reconstructions and comparative analyses of Kickxellomycotina fungi.</title>
        <authorList>
            <person name="Reynolds N.K."/>
            <person name="Stajich J.E."/>
            <person name="Barry K."/>
            <person name="Grigoriev I.V."/>
            <person name="Crous P."/>
            <person name="Smith M.E."/>
        </authorList>
    </citation>
    <scope>NUCLEOTIDE SEQUENCE</scope>
    <source>
        <strain evidence="1">BCRC 34780</strain>
    </source>
</reference>
<sequence length="291" mass="31208">MVISAPTASGKTVLMEIAICKLFGAEGAENAAIALYLAPLKALCAEKAAEWSARFRQRGLVCVEATGGSESGAERDAAGPSAIQQLGKAHIVCATPEKWISLARHQDLAPGILDRVSLVLIDECHMVGTSRGPQLELAVAGVRMHNARVRIIAASATVRNIGDISRWLGGTGLGQAPAKTLVFGDEYRPVPLTKTVLGFECHAAYYRFQRDLDFKLPGIINAHCPGSLVLVFCSTRGAAQESCRHLAQSVGQLVQRPMPLHLTEPFTNQLLNGMWIAIAACRPVVRHASYH</sequence>
<keyword evidence="1" id="KW-0347">Helicase</keyword>